<reference evidence="1 2" key="1">
    <citation type="submission" date="2022-10" db="EMBL/GenBank/DDBJ databases">
        <title>The complete genomes of actinobacterial strains from the NBC collection.</title>
        <authorList>
            <person name="Joergensen T.S."/>
            <person name="Alvarez Arevalo M."/>
            <person name="Sterndorff E.B."/>
            <person name="Faurdal D."/>
            <person name="Vuksanovic O."/>
            <person name="Mourched A.-S."/>
            <person name="Charusanti P."/>
            <person name="Shaw S."/>
            <person name="Blin K."/>
            <person name="Weber T."/>
        </authorList>
    </citation>
    <scope>NUCLEOTIDE SEQUENCE [LARGE SCALE GENOMIC DNA]</scope>
    <source>
        <strain evidence="1 2">NBC_00185</strain>
    </source>
</reference>
<evidence type="ECO:0000313" key="1">
    <source>
        <dbReference type="EMBL" id="WTP66168.1"/>
    </source>
</evidence>
<sequence length="103" mass="11310">MTHEYVESRLMKAGLPYLQDQAGLWRKEADGTYTDGGRYSPKSLGAAGAHDLAPNPVRGGFGTAWQKLGLKHPKTELAADLSNIDDFVKDVFHELRAKGLNLK</sequence>
<protein>
    <submittedName>
        <fullName evidence="1">Uncharacterized protein</fullName>
    </submittedName>
</protein>
<accession>A0ABZ1K529</accession>
<evidence type="ECO:0000313" key="2">
    <source>
        <dbReference type="Proteomes" id="UP001622496"/>
    </source>
</evidence>
<dbReference type="RefSeq" id="WP_190874464.1">
    <property type="nucleotide sequence ID" value="NZ_CP108135.1"/>
</dbReference>
<gene>
    <name evidence="1" type="ORF">OG560_12315</name>
</gene>
<dbReference type="EMBL" id="CP108135">
    <property type="protein sequence ID" value="WTP66168.1"/>
    <property type="molecule type" value="Genomic_DNA"/>
</dbReference>
<dbReference type="Proteomes" id="UP001622496">
    <property type="component" value="Chromosome"/>
</dbReference>
<keyword evidence="2" id="KW-1185">Reference proteome</keyword>
<organism evidence="1 2">
    <name type="scientific">[Kitasatospora] papulosa</name>
    <dbReference type="NCBI Taxonomy" id="1464011"/>
    <lineage>
        <taxon>Bacteria</taxon>
        <taxon>Bacillati</taxon>
        <taxon>Actinomycetota</taxon>
        <taxon>Actinomycetes</taxon>
        <taxon>Kitasatosporales</taxon>
        <taxon>Streptomycetaceae</taxon>
        <taxon>Streptomyces</taxon>
    </lineage>
</organism>
<name>A0ABZ1K529_9ACTN</name>
<proteinExistence type="predicted"/>